<dbReference type="InterPro" id="IPR003593">
    <property type="entry name" value="AAA+_ATPase"/>
</dbReference>
<dbReference type="SMART" id="SM00382">
    <property type="entry name" value="AAA"/>
    <property type="match status" value="1"/>
</dbReference>
<dbReference type="SUPFAM" id="SSF52540">
    <property type="entry name" value="P-loop containing nucleoside triphosphate hydrolases"/>
    <property type="match status" value="1"/>
</dbReference>
<keyword evidence="6" id="KW-1185">Reference proteome</keyword>
<keyword evidence="1" id="KW-0813">Transport</keyword>
<dbReference type="OrthoDB" id="8773773at2"/>
<dbReference type="PANTHER" id="PTHR42788">
    <property type="entry name" value="TAURINE IMPORT ATP-BINDING PROTEIN-RELATED"/>
    <property type="match status" value="1"/>
</dbReference>
<evidence type="ECO:0000259" key="4">
    <source>
        <dbReference type="PROSITE" id="PS50893"/>
    </source>
</evidence>
<comment type="caution">
    <text evidence="5">The sequence shown here is derived from an EMBL/GenBank/DDBJ whole genome shotgun (WGS) entry which is preliminary data.</text>
</comment>
<dbReference type="PANTHER" id="PTHR42788:SF13">
    <property type="entry name" value="ALIPHATIC SULFONATES IMPORT ATP-BINDING PROTEIN SSUB"/>
    <property type="match status" value="1"/>
</dbReference>
<name>A0A554SA43_9ACTN</name>
<protein>
    <submittedName>
        <fullName evidence="5">ABC transporter ATP-binding protein</fullName>
    </submittedName>
</protein>
<dbReference type="InterPro" id="IPR003439">
    <property type="entry name" value="ABC_transporter-like_ATP-bd"/>
</dbReference>
<keyword evidence="2" id="KW-0547">Nucleotide-binding</keyword>
<dbReference type="Proteomes" id="UP000316988">
    <property type="component" value="Unassembled WGS sequence"/>
</dbReference>
<dbReference type="GO" id="GO:0005524">
    <property type="term" value="F:ATP binding"/>
    <property type="evidence" value="ECO:0007669"/>
    <property type="project" value="UniProtKB-KW"/>
</dbReference>
<dbReference type="EMBL" id="VLNT01000006">
    <property type="protein sequence ID" value="TSD63199.1"/>
    <property type="molecule type" value="Genomic_DNA"/>
</dbReference>
<accession>A0A554SA43</accession>
<dbReference type="CDD" id="cd03293">
    <property type="entry name" value="ABC_NrtD_SsuB_transporters"/>
    <property type="match status" value="1"/>
</dbReference>
<dbReference type="RefSeq" id="WP_143913252.1">
    <property type="nucleotide sequence ID" value="NZ_VLNT01000006.1"/>
</dbReference>
<evidence type="ECO:0000256" key="1">
    <source>
        <dbReference type="ARBA" id="ARBA00022448"/>
    </source>
</evidence>
<proteinExistence type="predicted"/>
<dbReference type="GO" id="GO:0016887">
    <property type="term" value="F:ATP hydrolysis activity"/>
    <property type="evidence" value="ECO:0007669"/>
    <property type="project" value="InterPro"/>
</dbReference>
<dbReference type="InterPro" id="IPR027417">
    <property type="entry name" value="P-loop_NTPase"/>
</dbReference>
<dbReference type="InterPro" id="IPR050166">
    <property type="entry name" value="ABC_transporter_ATP-bind"/>
</dbReference>
<feature type="domain" description="ABC transporter" evidence="4">
    <location>
        <begin position="20"/>
        <end position="251"/>
    </location>
</feature>
<evidence type="ECO:0000313" key="6">
    <source>
        <dbReference type="Proteomes" id="UP000316988"/>
    </source>
</evidence>
<evidence type="ECO:0000256" key="2">
    <source>
        <dbReference type="ARBA" id="ARBA00022741"/>
    </source>
</evidence>
<reference evidence="5 6" key="1">
    <citation type="submission" date="2019-07" db="EMBL/GenBank/DDBJ databases">
        <authorList>
            <person name="Zhao L.H."/>
        </authorList>
    </citation>
    <scope>NUCLEOTIDE SEQUENCE [LARGE SCALE GENOMIC DNA]</scope>
    <source>
        <strain evidence="5 6">Co35</strain>
    </source>
</reference>
<keyword evidence="3 5" id="KW-0067">ATP-binding</keyword>
<dbReference type="Gene3D" id="3.40.50.300">
    <property type="entry name" value="P-loop containing nucleotide triphosphate hydrolases"/>
    <property type="match status" value="1"/>
</dbReference>
<evidence type="ECO:0000313" key="5">
    <source>
        <dbReference type="EMBL" id="TSD63199.1"/>
    </source>
</evidence>
<organism evidence="5 6">
    <name type="scientific">Aeromicrobium piscarium</name>
    <dbReference type="NCBI Taxonomy" id="2590901"/>
    <lineage>
        <taxon>Bacteria</taxon>
        <taxon>Bacillati</taxon>
        <taxon>Actinomycetota</taxon>
        <taxon>Actinomycetes</taxon>
        <taxon>Propionibacteriales</taxon>
        <taxon>Nocardioidaceae</taxon>
        <taxon>Aeromicrobium</taxon>
    </lineage>
</organism>
<dbReference type="AlphaFoldDB" id="A0A554SA43"/>
<gene>
    <name evidence="5" type="ORF">FNM00_09815</name>
</gene>
<sequence>MTSPATVTASPDALTSGAQIDLTNIHHGFFHRDTFVRAVWDLSLTINSGEIVSVVGPSGCGKTTLLGMISGLLKPRRGSVTVDGIEVTGPRRDIAYMQARDALMPWRSVRQNVELGLQVHGVRAKARKPKVDEWLERVGLSRFADSRITQLSQGMRQRVAIARTLVQEPRCILMDEPFAALDAQTRALQQQEFLKLWSEQGASVVFVTHDLPEAILLGDRVVLMSHRPGQIVQDMPIELDRPRKSEMQYGDERFLQYRRELTSQLRVEVDKAREAGVAP</sequence>
<dbReference type="PROSITE" id="PS00211">
    <property type="entry name" value="ABC_TRANSPORTER_1"/>
    <property type="match status" value="1"/>
</dbReference>
<dbReference type="Pfam" id="PF00005">
    <property type="entry name" value="ABC_tran"/>
    <property type="match status" value="1"/>
</dbReference>
<evidence type="ECO:0000256" key="3">
    <source>
        <dbReference type="ARBA" id="ARBA00022840"/>
    </source>
</evidence>
<dbReference type="InterPro" id="IPR017871">
    <property type="entry name" value="ABC_transporter-like_CS"/>
</dbReference>
<dbReference type="PROSITE" id="PS50893">
    <property type="entry name" value="ABC_TRANSPORTER_2"/>
    <property type="match status" value="1"/>
</dbReference>